<evidence type="ECO:0008006" key="10">
    <source>
        <dbReference type="Google" id="ProtNLM"/>
    </source>
</evidence>
<keyword evidence="9" id="KW-1185">Reference proteome</keyword>
<evidence type="ECO:0000256" key="1">
    <source>
        <dbReference type="ARBA" id="ARBA00004651"/>
    </source>
</evidence>
<feature type="transmembrane region" description="Helical" evidence="7">
    <location>
        <begin position="40"/>
        <end position="64"/>
    </location>
</feature>
<dbReference type="PANTHER" id="PTHR30086">
    <property type="entry name" value="ARGININE EXPORTER PROTEIN ARGO"/>
    <property type="match status" value="1"/>
</dbReference>
<dbReference type="PIRSF" id="PIRSF006324">
    <property type="entry name" value="LeuE"/>
    <property type="match status" value="1"/>
</dbReference>
<feature type="transmembrane region" description="Helical" evidence="7">
    <location>
        <begin position="6"/>
        <end position="28"/>
    </location>
</feature>
<dbReference type="PATRIC" id="fig|1341683.3.peg.1028"/>
<reference evidence="8 9" key="1">
    <citation type="submission" date="2013-10" db="EMBL/GenBank/DDBJ databases">
        <title>The Genome Sequence of Acinetobacter brisouii CIP 110357.</title>
        <authorList>
            <consortium name="The Broad Institute Genomics Platform"/>
            <consortium name="The Broad Institute Genome Sequencing Center for Infectious Disease"/>
            <person name="Cerqueira G."/>
            <person name="Feldgarden M."/>
            <person name="Courvalin P."/>
            <person name="Grillot-Courvalin C."/>
            <person name="Clermont D."/>
            <person name="Rocha E."/>
            <person name="Yoon E.-J."/>
            <person name="Nemec A."/>
            <person name="Young S.K."/>
            <person name="Zeng Q."/>
            <person name="Gargeya S."/>
            <person name="Fitzgerald M."/>
            <person name="Abouelleil A."/>
            <person name="Alvarado L."/>
            <person name="Berlin A.M."/>
            <person name="Chapman S.B."/>
            <person name="Gainer-Dewar J."/>
            <person name="Goldberg J."/>
            <person name="Gnerre S."/>
            <person name="Griggs A."/>
            <person name="Gujja S."/>
            <person name="Hansen M."/>
            <person name="Howarth C."/>
            <person name="Imamovic A."/>
            <person name="Ireland A."/>
            <person name="Larimer J."/>
            <person name="McCowan C."/>
            <person name="Murphy C."/>
            <person name="Pearson M."/>
            <person name="Poon T.W."/>
            <person name="Priest M."/>
            <person name="Roberts A."/>
            <person name="Saif S."/>
            <person name="Shea T."/>
            <person name="Sykes S."/>
            <person name="Wortman J."/>
            <person name="Nusbaum C."/>
            <person name="Birren B."/>
        </authorList>
    </citation>
    <scope>NUCLEOTIDE SEQUENCE [LARGE SCALE GENOMIC DNA]</scope>
    <source>
        <strain evidence="8 9">CIP 110357</strain>
    </source>
</reference>
<sequence>MSFHLWLSFFAACWVISLFPGAGAIASMSNGLSHGFLRGLWNILGLQLALLLQILIVATGLGMLLNTFPVIFLAVKWLGVLYLIYLAYIQWKAPVNRIAIHKDQQQFSGSMATLKGFLINISNPKAIVFFLAIFPQFIDPKAPQFKQYMIMALTMIPIDVIVMLGYTGLASKASSVFQSYKKLKIVNRFFASMYGVAAMLLSLVRQKI</sequence>
<evidence type="ECO:0000256" key="5">
    <source>
        <dbReference type="ARBA" id="ARBA00022989"/>
    </source>
</evidence>
<evidence type="ECO:0000256" key="6">
    <source>
        <dbReference type="ARBA" id="ARBA00023136"/>
    </source>
</evidence>
<keyword evidence="4 7" id="KW-0812">Transmembrane</keyword>
<evidence type="ECO:0000313" key="9">
    <source>
        <dbReference type="Proteomes" id="UP000018418"/>
    </source>
</evidence>
<dbReference type="AlphaFoldDB" id="V2VW26"/>
<dbReference type="Pfam" id="PF01810">
    <property type="entry name" value="LysE"/>
    <property type="match status" value="1"/>
</dbReference>
<dbReference type="GO" id="GO:0042970">
    <property type="term" value="F:homoserine transmembrane transporter activity"/>
    <property type="evidence" value="ECO:0007669"/>
    <property type="project" value="TreeGrafter"/>
</dbReference>
<protein>
    <recommendedName>
        <fullName evidence="10">Homoserine/homoserine lactone efflux protein</fullName>
    </recommendedName>
</protein>
<feature type="transmembrane region" description="Helical" evidence="7">
    <location>
        <begin position="112"/>
        <end position="138"/>
    </location>
</feature>
<proteinExistence type="inferred from homology"/>
<evidence type="ECO:0000313" key="8">
    <source>
        <dbReference type="EMBL" id="ESK51944.1"/>
    </source>
</evidence>
<dbReference type="PANTHER" id="PTHR30086:SF14">
    <property type="entry name" value="HOMOSERINE_HOMOSERINE LACTONE EFFLUX PROTEIN"/>
    <property type="match status" value="1"/>
</dbReference>
<name>V2VW26_9GAMM</name>
<feature type="transmembrane region" description="Helical" evidence="7">
    <location>
        <begin position="70"/>
        <end position="91"/>
    </location>
</feature>
<dbReference type="Proteomes" id="UP000018418">
    <property type="component" value="Unassembled WGS sequence"/>
</dbReference>
<dbReference type="HOGENOM" id="CLU_079569_2_1_6"/>
<dbReference type="GO" id="GO:0005886">
    <property type="term" value="C:plasma membrane"/>
    <property type="evidence" value="ECO:0007669"/>
    <property type="project" value="UniProtKB-SubCell"/>
</dbReference>
<evidence type="ECO:0000256" key="3">
    <source>
        <dbReference type="ARBA" id="ARBA00022475"/>
    </source>
</evidence>
<keyword evidence="3" id="KW-1003">Cell membrane</keyword>
<feature type="transmembrane region" description="Helical" evidence="7">
    <location>
        <begin position="150"/>
        <end position="173"/>
    </location>
</feature>
<comment type="subcellular location">
    <subcellularLocation>
        <location evidence="1">Cell membrane</location>
        <topology evidence="1">Multi-pass membrane protein</topology>
    </subcellularLocation>
</comment>
<evidence type="ECO:0000256" key="7">
    <source>
        <dbReference type="SAM" id="Phobius"/>
    </source>
</evidence>
<dbReference type="InterPro" id="IPR001123">
    <property type="entry name" value="LeuE-type"/>
</dbReference>
<dbReference type="EMBL" id="AYEU01000004">
    <property type="protein sequence ID" value="ESK51944.1"/>
    <property type="molecule type" value="Genomic_DNA"/>
</dbReference>
<keyword evidence="5 7" id="KW-1133">Transmembrane helix</keyword>
<accession>V2VW26</accession>
<feature type="transmembrane region" description="Helical" evidence="7">
    <location>
        <begin position="185"/>
        <end position="204"/>
    </location>
</feature>
<gene>
    <name evidence="8" type="ORF">P255_01039</name>
</gene>
<evidence type="ECO:0000256" key="4">
    <source>
        <dbReference type="ARBA" id="ARBA00022692"/>
    </source>
</evidence>
<dbReference type="OrthoDB" id="9804822at2"/>
<keyword evidence="6 7" id="KW-0472">Membrane</keyword>
<evidence type="ECO:0000256" key="2">
    <source>
        <dbReference type="ARBA" id="ARBA00007928"/>
    </source>
</evidence>
<comment type="caution">
    <text evidence="8">The sequence shown here is derived from an EMBL/GenBank/DDBJ whole genome shotgun (WGS) entry which is preliminary data.</text>
</comment>
<comment type="similarity">
    <text evidence="2">Belongs to the Rht family.</text>
</comment>
<dbReference type="STRING" id="396323.VH98_07125"/>
<organism evidence="8 9">
    <name type="scientific">Acinetobacter brisouii CIP 110357</name>
    <dbReference type="NCBI Taxonomy" id="1341683"/>
    <lineage>
        <taxon>Bacteria</taxon>
        <taxon>Pseudomonadati</taxon>
        <taxon>Pseudomonadota</taxon>
        <taxon>Gammaproteobacteria</taxon>
        <taxon>Moraxellales</taxon>
        <taxon>Moraxellaceae</taxon>
        <taxon>Acinetobacter</taxon>
    </lineage>
</organism>
<dbReference type="RefSeq" id="WP_004901132.1">
    <property type="nucleotide sequence ID" value="NZ_BBTI01000008.1"/>
</dbReference>